<dbReference type="Gene3D" id="1.10.10.10">
    <property type="entry name" value="Winged helix-like DNA-binding domain superfamily/Winged helix DNA-binding domain"/>
    <property type="match status" value="1"/>
</dbReference>
<evidence type="ECO:0000259" key="1">
    <source>
        <dbReference type="Pfam" id="PF03551"/>
    </source>
</evidence>
<protein>
    <submittedName>
        <fullName evidence="2">PadR family transcriptional regulator</fullName>
    </submittedName>
</protein>
<organism evidence="2">
    <name type="scientific">Thermofilum pendens</name>
    <dbReference type="NCBI Taxonomy" id="2269"/>
    <lineage>
        <taxon>Archaea</taxon>
        <taxon>Thermoproteota</taxon>
        <taxon>Thermoprotei</taxon>
        <taxon>Thermofilales</taxon>
        <taxon>Thermofilaceae</taxon>
        <taxon>Thermofilum</taxon>
    </lineage>
</organism>
<comment type="caution">
    <text evidence="2">The sequence shown here is derived from an EMBL/GenBank/DDBJ whole genome shotgun (WGS) entry which is preliminary data.</text>
</comment>
<dbReference type="InterPro" id="IPR036388">
    <property type="entry name" value="WH-like_DNA-bd_sf"/>
</dbReference>
<dbReference type="InterPro" id="IPR005149">
    <property type="entry name" value="Tscrpt_reg_PadR_N"/>
</dbReference>
<gene>
    <name evidence="2" type="ORF">ENV17_00890</name>
</gene>
<dbReference type="PANTHER" id="PTHR43252:SF2">
    <property type="entry name" value="TRANSCRIPTION REGULATOR, PADR-LIKE FAMILY"/>
    <property type="match status" value="1"/>
</dbReference>
<dbReference type="SUPFAM" id="SSF46785">
    <property type="entry name" value="Winged helix' DNA-binding domain"/>
    <property type="match status" value="1"/>
</dbReference>
<dbReference type="InterPro" id="IPR036390">
    <property type="entry name" value="WH_DNA-bd_sf"/>
</dbReference>
<reference evidence="2" key="1">
    <citation type="journal article" date="2020" name="mSystems">
        <title>Genome- and Community-Level Interaction Insights into Carbon Utilization and Element Cycling Functions of Hydrothermarchaeota in Hydrothermal Sediment.</title>
        <authorList>
            <person name="Zhou Z."/>
            <person name="Liu Y."/>
            <person name="Xu W."/>
            <person name="Pan J."/>
            <person name="Luo Z.H."/>
            <person name="Li M."/>
        </authorList>
    </citation>
    <scope>NUCLEOTIDE SEQUENCE [LARGE SCALE GENOMIC DNA]</scope>
    <source>
        <strain evidence="2">SpSt-735</strain>
    </source>
</reference>
<dbReference type="AlphaFoldDB" id="A0A7C4FDH6"/>
<evidence type="ECO:0000313" key="2">
    <source>
        <dbReference type="EMBL" id="HGI42929.1"/>
    </source>
</evidence>
<feature type="domain" description="Transcription regulator PadR N-terminal" evidence="1">
    <location>
        <begin position="31"/>
        <end position="97"/>
    </location>
</feature>
<dbReference type="EMBL" id="DTFI01000023">
    <property type="protein sequence ID" value="HGI42929.1"/>
    <property type="molecule type" value="Genomic_DNA"/>
</dbReference>
<proteinExistence type="predicted"/>
<sequence length="118" mass="13784">MGTYLRLLVSTPKPLARLVRKVGIENLWLYVLAELSRGDSYPYELVKSIERDFGVKPGKVLPYVVLSRLEAEGFVESYILERRRYYRLTERGRWLLREGVVYLRELAEKLSAYVDAQA</sequence>
<dbReference type="Pfam" id="PF03551">
    <property type="entry name" value="PadR"/>
    <property type="match status" value="1"/>
</dbReference>
<accession>A0A7C4FDH6</accession>
<name>A0A7C4FDH6_THEPE</name>
<dbReference type="PANTHER" id="PTHR43252">
    <property type="entry name" value="TRANSCRIPTIONAL REGULATOR YQJI"/>
    <property type="match status" value="1"/>
</dbReference>